<evidence type="ECO:0000256" key="2">
    <source>
        <dbReference type="SAM" id="MobiDB-lite"/>
    </source>
</evidence>
<keyword evidence="3" id="KW-0732">Signal</keyword>
<feature type="compositionally biased region" description="Acidic residues" evidence="2">
    <location>
        <begin position="457"/>
        <end position="468"/>
    </location>
</feature>
<keyword evidence="5" id="KW-1185">Reference proteome</keyword>
<gene>
    <name evidence="4" type="ORF">QQA45_05105</name>
</gene>
<comment type="caution">
    <text evidence="4">The sequence shown here is derived from an EMBL/GenBank/DDBJ whole genome shotgun (WGS) entry which is preliminary data.</text>
</comment>
<keyword evidence="1" id="KW-0175">Coiled coil</keyword>
<feature type="coiled-coil region" evidence="1">
    <location>
        <begin position="186"/>
        <end position="227"/>
    </location>
</feature>
<reference evidence="4 5" key="1">
    <citation type="submission" date="2023-06" db="EMBL/GenBank/DDBJ databases">
        <title>Antibody response to the Sneathia vaginalis cytopathogenic toxin A during pregnancy.</title>
        <authorList>
            <person name="Mccoy Z.T."/>
            <person name="Serrano M.G."/>
            <person name="Spaine K."/>
            <person name="Edwards D.J."/>
            <person name="Buck G.A."/>
            <person name="Jefferson K."/>
        </authorList>
    </citation>
    <scope>NUCLEOTIDE SEQUENCE [LARGE SCALE GENOMIC DNA]</scope>
    <source>
        <strain evidence="4 5">CCUG 42621</strain>
    </source>
</reference>
<protein>
    <recommendedName>
        <fullName evidence="6">Outer membrane protein beta-barrel domain-containing protein</fullName>
    </recommendedName>
</protein>
<feature type="chain" id="PRO_5046941839" description="Outer membrane protein beta-barrel domain-containing protein" evidence="3">
    <location>
        <begin position="22"/>
        <end position="623"/>
    </location>
</feature>
<dbReference type="EMBL" id="JASSPP010000008">
    <property type="protein sequence ID" value="MDK9580891.1"/>
    <property type="molecule type" value="Genomic_DNA"/>
</dbReference>
<sequence>MKNKISLFALLLTISSFSANKLPVNIDFDVNTGYSFEKVTKKEFDEVGLGNLVKGDLKIYKSTLGANLGVSKSFNTKYKKFKVEVGGGIGATLAFDTYNNFSQIRENDKEEESLIALEKKLDNLNFASVKSEEAFEKFSTEFSLAYKSVRDVEYRLLKEREELFKLKRQIKERTKYKEVYQDEQDRQDLKRMYVEIEKQLKEKVKERNKLNAELNEYINQHPEIAKEDLIKDKGYSEKLEKLREKIKETDHCFTVAVAISVDEHIVDKLDEDSSKYKEKKVESEKRIKELEAKREKVENAYKEKYGTYNKPEIVTRVEGKMQEEDESEGNEVPNLVKHFKKSDGTFDFTKNPPVVNDDESIRDDDDKKEDPSKVEVPTDKIHTGEEEGDRKKLPPTDSTEPKAQSVVKVTEEVQNLIKPTDDNSEENSNESDNEEEHKSEDENNNEEDNDENKKEASEEEDTFEFLTEDDIDIEKTKWETATGNYDELKKEYEEKRKKIGNNAKAIDELAMAIATNKLSYEFSTYASTKFEYKFNDEVEIVLGLDLGLSIANNRIYSYAKYLQDVNAVVDKKQYLIQNNLKHVKVNPLFKFNVIGRYKNFNLGVYGMQTNNTTLGFTVGYRFK</sequence>
<feature type="compositionally biased region" description="Basic and acidic residues" evidence="2">
    <location>
        <begin position="364"/>
        <end position="394"/>
    </location>
</feature>
<evidence type="ECO:0000313" key="4">
    <source>
        <dbReference type="EMBL" id="MDK9580891.1"/>
    </source>
</evidence>
<feature type="compositionally biased region" description="Acidic residues" evidence="2">
    <location>
        <begin position="422"/>
        <end position="434"/>
    </location>
</feature>
<evidence type="ECO:0000313" key="5">
    <source>
        <dbReference type="Proteomes" id="UP001225134"/>
    </source>
</evidence>
<evidence type="ECO:0000256" key="3">
    <source>
        <dbReference type="SAM" id="SignalP"/>
    </source>
</evidence>
<dbReference type="RefSeq" id="WP_285153140.1">
    <property type="nucleotide sequence ID" value="NZ_JASSPP010000008.1"/>
</dbReference>
<evidence type="ECO:0008006" key="6">
    <source>
        <dbReference type="Google" id="ProtNLM"/>
    </source>
</evidence>
<feature type="coiled-coil region" evidence="1">
    <location>
        <begin position="266"/>
        <end position="307"/>
    </location>
</feature>
<evidence type="ECO:0000256" key="1">
    <source>
        <dbReference type="SAM" id="Coils"/>
    </source>
</evidence>
<name>A0ABT7HK37_9FUSO</name>
<feature type="signal peptide" evidence="3">
    <location>
        <begin position="1"/>
        <end position="21"/>
    </location>
</feature>
<accession>A0ABT7HK37</accession>
<proteinExistence type="predicted"/>
<feature type="region of interest" description="Disordered" evidence="2">
    <location>
        <begin position="317"/>
        <end position="468"/>
    </location>
</feature>
<organism evidence="4 5">
    <name type="scientific">Sneathia sanguinegens</name>
    <dbReference type="NCBI Taxonomy" id="40543"/>
    <lineage>
        <taxon>Bacteria</taxon>
        <taxon>Fusobacteriati</taxon>
        <taxon>Fusobacteriota</taxon>
        <taxon>Fusobacteriia</taxon>
        <taxon>Fusobacteriales</taxon>
        <taxon>Leptotrichiaceae</taxon>
        <taxon>Sneathia</taxon>
    </lineage>
</organism>
<dbReference type="Proteomes" id="UP001225134">
    <property type="component" value="Unassembled WGS sequence"/>
</dbReference>